<evidence type="ECO:0008006" key="14">
    <source>
        <dbReference type="Google" id="ProtNLM"/>
    </source>
</evidence>
<dbReference type="SMART" id="SM00399">
    <property type="entry name" value="ZnF_C4"/>
    <property type="match status" value="1"/>
</dbReference>
<dbReference type="Gene3D" id="3.30.50.10">
    <property type="entry name" value="Erythroid Transcription Factor GATA-1, subunit A"/>
    <property type="match status" value="1"/>
</dbReference>
<dbReference type="SMART" id="SM00430">
    <property type="entry name" value="HOLI"/>
    <property type="match status" value="1"/>
</dbReference>
<sequence>MNSETRNRFCPQICVVCGDAATGHYYQIAACNGCKNFYRRAILGMKIFKPCPSDGACLKANTNAALKRCRACRFSRCVDGGMNPLCIVSEVPPDKNPLVQEVLRLRKSLKCSSQPSTSKSPVLALEVSPKTPEMLMNRLIDELMFLERAHEKIRRSRFSPVPEDGIPLMELIKGHSKFANDYGVKFYSIKKGYEEHTEDILSILRTPTDRKKRSSCLEKFAKVWPHADLVYSIEYLKTFDVFHRLNQEEQRILVRWVITVCAHLTASYFSFKQKSHVIYHPDGSTIKIICVNESPQKREYHYESVEKIRDLEMDSKEYMLLKAIIVCDPTIEDLTDYGRIILEEQRTRYVKSLFSYMVAKRGPLKEPSQFAEMLKLIDWLRAVNERRKEHHLLRATVGLRPWFCTEDAKDKPLLMDEIFL</sequence>
<feature type="domain" description="NR LBD" evidence="11">
    <location>
        <begin position="195"/>
        <end position="413"/>
    </location>
</feature>
<evidence type="ECO:0000256" key="9">
    <source>
        <dbReference type="ARBA" id="ARBA00023242"/>
    </source>
</evidence>
<evidence type="ECO:0000256" key="5">
    <source>
        <dbReference type="ARBA" id="ARBA00023015"/>
    </source>
</evidence>
<evidence type="ECO:0000256" key="8">
    <source>
        <dbReference type="ARBA" id="ARBA00023170"/>
    </source>
</evidence>
<evidence type="ECO:0000259" key="11">
    <source>
        <dbReference type="PROSITE" id="PS51843"/>
    </source>
</evidence>
<proteinExistence type="inferred from homology"/>
<dbReference type="Pfam" id="PF00104">
    <property type="entry name" value="Hormone_recep"/>
    <property type="match status" value="1"/>
</dbReference>
<dbReference type="GO" id="GO:0008270">
    <property type="term" value="F:zinc ion binding"/>
    <property type="evidence" value="ECO:0007669"/>
    <property type="project" value="UniProtKB-KW"/>
</dbReference>
<accession>A0AAV5TJ34</accession>
<dbReference type="Proteomes" id="UP001432027">
    <property type="component" value="Unassembled WGS sequence"/>
</dbReference>
<evidence type="ECO:0000256" key="2">
    <source>
        <dbReference type="ARBA" id="ARBA00022723"/>
    </source>
</evidence>
<evidence type="ECO:0000313" key="12">
    <source>
        <dbReference type="EMBL" id="GMS94408.1"/>
    </source>
</evidence>
<dbReference type="PROSITE" id="PS51030">
    <property type="entry name" value="NUCLEAR_REC_DBD_2"/>
    <property type="match status" value="1"/>
</dbReference>
<evidence type="ECO:0000256" key="6">
    <source>
        <dbReference type="ARBA" id="ARBA00023125"/>
    </source>
</evidence>
<keyword evidence="9" id="KW-0539">Nucleus</keyword>
<dbReference type="InterPro" id="IPR050274">
    <property type="entry name" value="Nuclear_hormone_rcpt_NR2"/>
</dbReference>
<reference evidence="12" key="1">
    <citation type="submission" date="2023-10" db="EMBL/GenBank/DDBJ databases">
        <title>Genome assembly of Pristionchus species.</title>
        <authorList>
            <person name="Yoshida K."/>
            <person name="Sommer R.J."/>
        </authorList>
    </citation>
    <scope>NUCLEOTIDE SEQUENCE</scope>
    <source>
        <strain evidence="12">RS0144</strain>
    </source>
</reference>
<keyword evidence="7" id="KW-0804">Transcription</keyword>
<dbReference type="PROSITE" id="PS51843">
    <property type="entry name" value="NR_LBD"/>
    <property type="match status" value="1"/>
</dbReference>
<dbReference type="SUPFAM" id="SSF48508">
    <property type="entry name" value="Nuclear receptor ligand-binding domain"/>
    <property type="match status" value="1"/>
</dbReference>
<dbReference type="InterPro" id="IPR001628">
    <property type="entry name" value="Znf_hrmn_rcpt"/>
</dbReference>
<dbReference type="PANTHER" id="PTHR24083">
    <property type="entry name" value="NUCLEAR HORMONE RECEPTOR"/>
    <property type="match status" value="1"/>
</dbReference>
<keyword evidence="3" id="KW-0863">Zinc-finger</keyword>
<organism evidence="12 13">
    <name type="scientific">Pristionchus entomophagus</name>
    <dbReference type="NCBI Taxonomy" id="358040"/>
    <lineage>
        <taxon>Eukaryota</taxon>
        <taxon>Metazoa</taxon>
        <taxon>Ecdysozoa</taxon>
        <taxon>Nematoda</taxon>
        <taxon>Chromadorea</taxon>
        <taxon>Rhabditida</taxon>
        <taxon>Rhabditina</taxon>
        <taxon>Diplogasteromorpha</taxon>
        <taxon>Diplogasteroidea</taxon>
        <taxon>Neodiplogasteridae</taxon>
        <taxon>Pristionchus</taxon>
    </lineage>
</organism>
<feature type="domain" description="Nuclear receptor" evidence="10">
    <location>
        <begin position="11"/>
        <end position="89"/>
    </location>
</feature>
<evidence type="ECO:0000256" key="7">
    <source>
        <dbReference type="ARBA" id="ARBA00023163"/>
    </source>
</evidence>
<keyword evidence="8" id="KW-0675">Receptor</keyword>
<keyword evidence="4" id="KW-0862">Zinc</keyword>
<evidence type="ECO:0000256" key="4">
    <source>
        <dbReference type="ARBA" id="ARBA00022833"/>
    </source>
</evidence>
<keyword evidence="13" id="KW-1185">Reference proteome</keyword>
<dbReference type="FunFam" id="1.10.565.10:FF:000082">
    <property type="entry name" value="Uncharacterized protein"/>
    <property type="match status" value="1"/>
</dbReference>
<dbReference type="SUPFAM" id="SSF57716">
    <property type="entry name" value="Glucocorticoid receptor-like (DNA-binding domain)"/>
    <property type="match status" value="1"/>
</dbReference>
<dbReference type="GO" id="GO:0003700">
    <property type="term" value="F:DNA-binding transcription factor activity"/>
    <property type="evidence" value="ECO:0007669"/>
    <property type="project" value="InterPro"/>
</dbReference>
<dbReference type="Gene3D" id="1.10.565.10">
    <property type="entry name" value="Retinoid X Receptor"/>
    <property type="match status" value="1"/>
</dbReference>
<dbReference type="InterPro" id="IPR035500">
    <property type="entry name" value="NHR-like_dom_sf"/>
</dbReference>
<gene>
    <name evidence="12" type="ORF">PENTCL1PPCAC_16583</name>
</gene>
<keyword evidence="2" id="KW-0479">Metal-binding</keyword>
<evidence type="ECO:0000256" key="1">
    <source>
        <dbReference type="ARBA" id="ARBA00005993"/>
    </source>
</evidence>
<dbReference type="GO" id="GO:0043565">
    <property type="term" value="F:sequence-specific DNA binding"/>
    <property type="evidence" value="ECO:0007669"/>
    <property type="project" value="InterPro"/>
</dbReference>
<dbReference type="EMBL" id="BTSX01000004">
    <property type="protein sequence ID" value="GMS94408.1"/>
    <property type="molecule type" value="Genomic_DNA"/>
</dbReference>
<keyword evidence="6" id="KW-0238">DNA-binding</keyword>
<dbReference type="PRINTS" id="PR00047">
    <property type="entry name" value="STROIDFINGER"/>
</dbReference>
<dbReference type="InterPro" id="IPR000536">
    <property type="entry name" value="Nucl_hrmn_rcpt_lig-bd"/>
</dbReference>
<dbReference type="Pfam" id="PF00105">
    <property type="entry name" value="zf-C4"/>
    <property type="match status" value="1"/>
</dbReference>
<protein>
    <recommendedName>
        <fullName evidence="14">Nuclear receptor</fullName>
    </recommendedName>
</protein>
<evidence type="ECO:0000259" key="10">
    <source>
        <dbReference type="PROSITE" id="PS51030"/>
    </source>
</evidence>
<evidence type="ECO:0000313" key="13">
    <source>
        <dbReference type="Proteomes" id="UP001432027"/>
    </source>
</evidence>
<comment type="similarity">
    <text evidence="1">Belongs to the nuclear hormone receptor family.</text>
</comment>
<keyword evidence="5" id="KW-0805">Transcription regulation</keyword>
<dbReference type="AlphaFoldDB" id="A0AAV5TJ34"/>
<dbReference type="InterPro" id="IPR013088">
    <property type="entry name" value="Znf_NHR/GATA"/>
</dbReference>
<name>A0AAV5TJ34_9BILA</name>
<comment type="caution">
    <text evidence="12">The sequence shown here is derived from an EMBL/GenBank/DDBJ whole genome shotgun (WGS) entry which is preliminary data.</text>
</comment>
<dbReference type="FunFam" id="3.30.50.10:FF:000080">
    <property type="entry name" value="Uncharacterized protein"/>
    <property type="match status" value="1"/>
</dbReference>
<evidence type="ECO:0000256" key="3">
    <source>
        <dbReference type="ARBA" id="ARBA00022771"/>
    </source>
</evidence>